<reference evidence="2 3" key="1">
    <citation type="journal article" date="2017" name="Int. J. Syst. Evol. Microbiol.">
        <title>Solibacillus kalamii sp. nov., isolated from a high-efficiency particulate arrestance filter system used in the International Space Station.</title>
        <authorList>
            <person name="Checinska Sielaff A."/>
            <person name="Kumar R.M."/>
            <person name="Pal D."/>
            <person name="Mayilraj S."/>
            <person name="Venkateswaran K."/>
        </authorList>
    </citation>
    <scope>NUCLEOTIDE SEQUENCE [LARGE SCALE GENOMIC DNA]</scope>
    <source>
        <strain evidence="2 3">ISSFR-015</strain>
    </source>
</reference>
<organism evidence="2 3">
    <name type="scientific">Solibacillus kalamii</name>
    <dbReference type="NCBI Taxonomy" id="1748298"/>
    <lineage>
        <taxon>Bacteria</taxon>
        <taxon>Bacillati</taxon>
        <taxon>Bacillota</taxon>
        <taxon>Bacilli</taxon>
        <taxon>Bacillales</taxon>
        <taxon>Caryophanaceae</taxon>
        <taxon>Solibacillus</taxon>
    </lineage>
</organism>
<evidence type="ECO:0000313" key="2">
    <source>
        <dbReference type="EMBL" id="OUZ40789.1"/>
    </source>
</evidence>
<dbReference type="PROSITE" id="PS50965">
    <property type="entry name" value="NERD"/>
    <property type="match status" value="1"/>
</dbReference>
<dbReference type="EMBL" id="NHNT01000001">
    <property type="protein sequence ID" value="OUZ40789.1"/>
    <property type="molecule type" value="Genomic_DNA"/>
</dbReference>
<protein>
    <submittedName>
        <fullName evidence="2">Nuclease</fullName>
    </submittedName>
</protein>
<sequence>MYRSENFVYLEALVSRLQADDEEFTSYQEAYYRVQAGVAGELKMQRTLADYHFIGPYKIFYNFECINEKGFSHQIDALIITTRFLLVVEVKQISGTLFYKPAFHEFARQTEEGVLENFPNPFDQAYRHQLFLSHLLSSWRIQLPVLYIVVNANIRTKLDSSLNDSPIIHLSGLPKFLEKLYQNYGEIKLDLVELENKLSAISCRLPVRRKIDRYRIRNGVLCKKCDFQHVMYYHHGLWICPHCGVKSKEAIFLALHHYRLLIGDRITNRELREFVGIDCKAVTSKLLKRLNFEQFGKGRGVYYLIPEDVLDQKNG</sequence>
<keyword evidence="3" id="KW-1185">Reference proteome</keyword>
<dbReference type="Proteomes" id="UP000196594">
    <property type="component" value="Unassembled WGS sequence"/>
</dbReference>
<proteinExistence type="predicted"/>
<dbReference type="Pfam" id="PF08378">
    <property type="entry name" value="NERD"/>
    <property type="match status" value="1"/>
</dbReference>
<accession>A0ABX3ZM54</accession>
<evidence type="ECO:0000313" key="3">
    <source>
        <dbReference type="Proteomes" id="UP000196594"/>
    </source>
</evidence>
<comment type="caution">
    <text evidence="2">The sequence shown here is derived from an EMBL/GenBank/DDBJ whole genome shotgun (WGS) entry which is preliminary data.</text>
</comment>
<dbReference type="RefSeq" id="WP_087615626.1">
    <property type="nucleotide sequence ID" value="NZ_JAFBEY010000002.1"/>
</dbReference>
<evidence type="ECO:0000259" key="1">
    <source>
        <dbReference type="PROSITE" id="PS50965"/>
    </source>
</evidence>
<dbReference type="InterPro" id="IPR011528">
    <property type="entry name" value="NERD"/>
</dbReference>
<feature type="domain" description="NERD" evidence="1">
    <location>
        <begin position="36"/>
        <end position="155"/>
    </location>
</feature>
<gene>
    <name evidence="2" type="ORF">CBM15_02645</name>
</gene>
<name>A0ABX3ZM54_9BACL</name>